<sequence length="108" mass="12706">MNRSDVILELQLVPELLKQAEAIYVDAVSELNWAKHMLLTKEYEVIGEGHVTGKNELQRQAELWPYTKDLQKQVLQMEDAVEHTKVEFHFYKRKLENLQIIAKLMTIL</sequence>
<protein>
    <submittedName>
        <fullName evidence="1">Uncharacterized protein</fullName>
    </submittedName>
</protein>
<gene>
    <name evidence="1" type="ORF">A8708_24340</name>
</gene>
<comment type="caution">
    <text evidence="1">The sequence shown here is derived from an EMBL/GenBank/DDBJ whole genome shotgun (WGS) entry which is preliminary data.</text>
</comment>
<keyword evidence="2" id="KW-1185">Reference proteome</keyword>
<dbReference type="EMBL" id="LYPB01000092">
    <property type="protein sequence ID" value="OAS13590.1"/>
    <property type="molecule type" value="Genomic_DNA"/>
</dbReference>
<proteinExistence type="predicted"/>
<dbReference type="STRING" id="1850517.A8708_24340"/>
<evidence type="ECO:0000313" key="2">
    <source>
        <dbReference type="Proteomes" id="UP000078454"/>
    </source>
</evidence>
<name>A0A197ZX74_9BACL</name>
<dbReference type="RefSeq" id="WP_068670614.1">
    <property type="nucleotide sequence ID" value="NZ_LYPB01000092.1"/>
</dbReference>
<evidence type="ECO:0000313" key="1">
    <source>
        <dbReference type="EMBL" id="OAS13590.1"/>
    </source>
</evidence>
<accession>A0A197ZX74</accession>
<dbReference type="AlphaFoldDB" id="A0A197ZX74"/>
<dbReference type="OrthoDB" id="2613784at2"/>
<dbReference type="Proteomes" id="UP000078454">
    <property type="component" value="Unassembled WGS sequence"/>
</dbReference>
<reference evidence="1 2" key="1">
    <citation type="submission" date="2016-05" db="EMBL/GenBank/DDBJ databases">
        <title>Paenibacillus sp. 1ZS3-15 nov., isolated from the rhizosphere soil.</title>
        <authorList>
            <person name="Zhang X.X."/>
            <person name="Zhang J."/>
        </authorList>
    </citation>
    <scope>NUCLEOTIDE SEQUENCE [LARGE SCALE GENOMIC DNA]</scope>
    <source>
        <strain evidence="1 2">1ZS3-15</strain>
    </source>
</reference>
<organism evidence="1 2">
    <name type="scientific">Paenibacillus oryzisoli</name>
    <dbReference type="NCBI Taxonomy" id="1850517"/>
    <lineage>
        <taxon>Bacteria</taxon>
        <taxon>Bacillati</taxon>
        <taxon>Bacillota</taxon>
        <taxon>Bacilli</taxon>
        <taxon>Bacillales</taxon>
        <taxon>Paenibacillaceae</taxon>
        <taxon>Paenibacillus</taxon>
    </lineage>
</organism>